<evidence type="ECO:0000313" key="2">
    <source>
        <dbReference type="EMBL" id="TNN29359.1"/>
    </source>
</evidence>
<evidence type="ECO:0000313" key="3">
    <source>
        <dbReference type="Proteomes" id="UP000314294"/>
    </source>
</evidence>
<feature type="region of interest" description="Disordered" evidence="1">
    <location>
        <begin position="36"/>
        <end position="75"/>
    </location>
</feature>
<reference evidence="2 3" key="1">
    <citation type="submission" date="2019-03" db="EMBL/GenBank/DDBJ databases">
        <title>First draft genome of Liparis tanakae, snailfish: a comprehensive survey of snailfish specific genes.</title>
        <authorList>
            <person name="Kim W."/>
            <person name="Song I."/>
            <person name="Jeong J.-H."/>
            <person name="Kim D."/>
            <person name="Kim S."/>
            <person name="Ryu S."/>
            <person name="Song J.Y."/>
            <person name="Lee S.K."/>
        </authorList>
    </citation>
    <scope>NUCLEOTIDE SEQUENCE [LARGE SCALE GENOMIC DNA]</scope>
    <source>
        <tissue evidence="2">Muscle</tissue>
    </source>
</reference>
<protein>
    <submittedName>
        <fullName evidence="2">Uncharacterized protein</fullName>
    </submittedName>
</protein>
<dbReference type="Proteomes" id="UP000314294">
    <property type="component" value="Unassembled WGS sequence"/>
</dbReference>
<dbReference type="AlphaFoldDB" id="A0A4Z2EKM3"/>
<dbReference type="EMBL" id="SRLO01005749">
    <property type="protein sequence ID" value="TNN29359.1"/>
    <property type="molecule type" value="Genomic_DNA"/>
</dbReference>
<accession>A0A4Z2EKM3</accession>
<feature type="compositionally biased region" description="Basic and acidic residues" evidence="1">
    <location>
        <begin position="65"/>
        <end position="75"/>
    </location>
</feature>
<evidence type="ECO:0000256" key="1">
    <source>
        <dbReference type="SAM" id="MobiDB-lite"/>
    </source>
</evidence>
<gene>
    <name evidence="2" type="ORF">EYF80_060493</name>
</gene>
<organism evidence="2 3">
    <name type="scientific">Liparis tanakae</name>
    <name type="common">Tanaka's snailfish</name>
    <dbReference type="NCBI Taxonomy" id="230148"/>
    <lineage>
        <taxon>Eukaryota</taxon>
        <taxon>Metazoa</taxon>
        <taxon>Chordata</taxon>
        <taxon>Craniata</taxon>
        <taxon>Vertebrata</taxon>
        <taxon>Euteleostomi</taxon>
        <taxon>Actinopterygii</taxon>
        <taxon>Neopterygii</taxon>
        <taxon>Teleostei</taxon>
        <taxon>Neoteleostei</taxon>
        <taxon>Acanthomorphata</taxon>
        <taxon>Eupercaria</taxon>
        <taxon>Perciformes</taxon>
        <taxon>Cottioidei</taxon>
        <taxon>Cottales</taxon>
        <taxon>Liparidae</taxon>
        <taxon>Liparis</taxon>
    </lineage>
</organism>
<name>A0A4Z2EKM3_9TELE</name>
<keyword evidence="3" id="KW-1185">Reference proteome</keyword>
<comment type="caution">
    <text evidence="2">The sequence shown here is derived from an EMBL/GenBank/DDBJ whole genome shotgun (WGS) entry which is preliminary data.</text>
</comment>
<sequence length="75" mass="8087">MRSLPTRAAPSCVPRASDIFPPEASVVEGGVRALNTLDQKSPEHPGPEEPGPPWTRRALNTLDQKSPEHPGPEEP</sequence>
<proteinExistence type="predicted"/>